<sequence length="539" mass="54728">MSTFAGTWPLLRLAWRRDRWVVTASVAALVLTAYSSMAATLDLYPTDAEAAAGARVMADNPSITALYGPLPSLTAAAVGVLKTIMLGSLFTAFLAFALVRRHTRTEEEEGRFELVAGGVVGRRAPLAAAVLLATAAVLATGGLSALSLVGTDVDATGSLALGVVEVVAGLVMVGITAVACQLTSTARGAGGLALTTLLLAFVVRAVADTSSSSSSGTSTAGAKGPDLAYASFLGWAERVSPFGENRLWLVLPAVATMAALLVVADLLLQRRDLGSGLLAARPGPSRASSVLGSPLGLAWRLQRGAVLGWTIGYAVLGLVVGSIARSVDQIASSPGIAEMFRKLSGGHGSLLEVFFGTEIRFLAVGAAAFGIATSLRLRSEEAAGRAEVALATRVGRWTWLSSHVLVAVLGSLWLLVVIGLSAGLSGGAVSDVGVAQVLPAALATAPAVLVCVALTVLLFGLVPLWTPAAWGLLAAFVLIGELGPLVSLPGWAMGLSPFDHLGSLPGGDADVAGLVGLLVVALVAGATGYAAFRRRDLVT</sequence>
<evidence type="ECO:0000313" key="2">
    <source>
        <dbReference type="EMBL" id="GAA4725703.1"/>
    </source>
</evidence>
<name>A0ABP8YB23_9MICO</name>
<feature type="transmembrane region" description="Helical" evidence="1">
    <location>
        <begin position="469"/>
        <end position="491"/>
    </location>
</feature>
<feature type="transmembrane region" description="Helical" evidence="1">
    <location>
        <begin position="159"/>
        <end position="182"/>
    </location>
</feature>
<feature type="transmembrane region" description="Helical" evidence="1">
    <location>
        <begin position="511"/>
        <end position="532"/>
    </location>
</feature>
<accession>A0ABP8YB23</accession>
<comment type="caution">
    <text evidence="2">The sequence shown here is derived from an EMBL/GenBank/DDBJ whole genome shotgun (WGS) entry which is preliminary data.</text>
</comment>
<feature type="transmembrane region" description="Helical" evidence="1">
    <location>
        <begin position="189"/>
        <end position="207"/>
    </location>
</feature>
<dbReference type="Proteomes" id="UP001500556">
    <property type="component" value="Unassembled WGS sequence"/>
</dbReference>
<keyword evidence="1" id="KW-0812">Transmembrane</keyword>
<dbReference type="RefSeq" id="WP_345503714.1">
    <property type="nucleotide sequence ID" value="NZ_BAABLO010000011.1"/>
</dbReference>
<reference evidence="3" key="1">
    <citation type="journal article" date="2019" name="Int. J. Syst. Evol. Microbiol.">
        <title>The Global Catalogue of Microorganisms (GCM) 10K type strain sequencing project: providing services to taxonomists for standard genome sequencing and annotation.</title>
        <authorList>
            <consortium name="The Broad Institute Genomics Platform"/>
            <consortium name="The Broad Institute Genome Sequencing Center for Infectious Disease"/>
            <person name="Wu L."/>
            <person name="Ma J."/>
        </authorList>
    </citation>
    <scope>NUCLEOTIDE SEQUENCE [LARGE SCALE GENOMIC DNA]</scope>
    <source>
        <strain evidence="3">JCM 18961</strain>
    </source>
</reference>
<evidence type="ECO:0000313" key="3">
    <source>
        <dbReference type="Proteomes" id="UP001500556"/>
    </source>
</evidence>
<dbReference type="EMBL" id="BAABLO010000011">
    <property type="protein sequence ID" value="GAA4725703.1"/>
    <property type="molecule type" value="Genomic_DNA"/>
</dbReference>
<keyword evidence="3" id="KW-1185">Reference proteome</keyword>
<protein>
    <submittedName>
        <fullName evidence="2">Exporter of polyketide antibiotics</fullName>
    </submittedName>
</protein>
<feature type="transmembrane region" description="Helical" evidence="1">
    <location>
        <begin position="397"/>
        <end position="420"/>
    </location>
</feature>
<feature type="transmembrane region" description="Helical" evidence="1">
    <location>
        <begin position="440"/>
        <end position="462"/>
    </location>
</feature>
<feature type="transmembrane region" description="Helical" evidence="1">
    <location>
        <begin position="306"/>
        <end position="324"/>
    </location>
</feature>
<feature type="transmembrane region" description="Helical" evidence="1">
    <location>
        <begin position="74"/>
        <end position="99"/>
    </location>
</feature>
<organism evidence="2 3">
    <name type="scientific">Pedococcus ginsenosidimutans</name>
    <dbReference type="NCBI Taxonomy" id="490570"/>
    <lineage>
        <taxon>Bacteria</taxon>
        <taxon>Bacillati</taxon>
        <taxon>Actinomycetota</taxon>
        <taxon>Actinomycetes</taxon>
        <taxon>Micrococcales</taxon>
        <taxon>Intrasporangiaceae</taxon>
        <taxon>Pedococcus</taxon>
    </lineage>
</organism>
<proteinExistence type="predicted"/>
<evidence type="ECO:0000256" key="1">
    <source>
        <dbReference type="SAM" id="Phobius"/>
    </source>
</evidence>
<feature type="transmembrane region" description="Helical" evidence="1">
    <location>
        <begin position="247"/>
        <end position="268"/>
    </location>
</feature>
<keyword evidence="1" id="KW-0472">Membrane</keyword>
<keyword evidence="1" id="KW-1133">Transmembrane helix</keyword>
<feature type="transmembrane region" description="Helical" evidence="1">
    <location>
        <begin position="126"/>
        <end position="147"/>
    </location>
</feature>
<gene>
    <name evidence="2" type="ORF">GCM10025782_24860</name>
</gene>
<feature type="transmembrane region" description="Helical" evidence="1">
    <location>
        <begin position="359"/>
        <end position="377"/>
    </location>
</feature>